<gene>
    <name evidence="2" type="ORF">PIB30_066216</name>
</gene>
<dbReference type="Proteomes" id="UP001341840">
    <property type="component" value="Unassembled WGS sequence"/>
</dbReference>
<organism evidence="2 3">
    <name type="scientific">Stylosanthes scabra</name>
    <dbReference type="NCBI Taxonomy" id="79078"/>
    <lineage>
        <taxon>Eukaryota</taxon>
        <taxon>Viridiplantae</taxon>
        <taxon>Streptophyta</taxon>
        <taxon>Embryophyta</taxon>
        <taxon>Tracheophyta</taxon>
        <taxon>Spermatophyta</taxon>
        <taxon>Magnoliopsida</taxon>
        <taxon>eudicotyledons</taxon>
        <taxon>Gunneridae</taxon>
        <taxon>Pentapetalae</taxon>
        <taxon>rosids</taxon>
        <taxon>fabids</taxon>
        <taxon>Fabales</taxon>
        <taxon>Fabaceae</taxon>
        <taxon>Papilionoideae</taxon>
        <taxon>50 kb inversion clade</taxon>
        <taxon>dalbergioids sensu lato</taxon>
        <taxon>Dalbergieae</taxon>
        <taxon>Pterocarpus clade</taxon>
        <taxon>Stylosanthes</taxon>
    </lineage>
</organism>
<evidence type="ECO:0000313" key="3">
    <source>
        <dbReference type="Proteomes" id="UP001341840"/>
    </source>
</evidence>
<comment type="caution">
    <text evidence="2">The sequence shown here is derived from an EMBL/GenBank/DDBJ whole genome shotgun (WGS) entry which is preliminary data.</text>
</comment>
<feature type="compositionally biased region" description="Basic residues" evidence="1">
    <location>
        <begin position="59"/>
        <end position="70"/>
    </location>
</feature>
<proteinExistence type="predicted"/>
<evidence type="ECO:0000313" key="2">
    <source>
        <dbReference type="EMBL" id="MED6222638.1"/>
    </source>
</evidence>
<evidence type="ECO:0000256" key="1">
    <source>
        <dbReference type="SAM" id="MobiDB-lite"/>
    </source>
</evidence>
<protein>
    <submittedName>
        <fullName evidence="2">Uncharacterized protein</fullName>
    </submittedName>
</protein>
<feature type="region of interest" description="Disordered" evidence="1">
    <location>
        <begin position="59"/>
        <end position="79"/>
    </location>
</feature>
<reference evidence="2 3" key="1">
    <citation type="journal article" date="2023" name="Plants (Basel)">
        <title>Bridging the Gap: Combining Genomics and Transcriptomics Approaches to Understand Stylosanthes scabra, an Orphan Legume from the Brazilian Caatinga.</title>
        <authorList>
            <person name="Ferreira-Neto J.R.C."/>
            <person name="da Silva M.D."/>
            <person name="Binneck E."/>
            <person name="de Melo N.F."/>
            <person name="da Silva R.H."/>
            <person name="de Melo A.L.T.M."/>
            <person name="Pandolfi V."/>
            <person name="Bustamante F.O."/>
            <person name="Brasileiro-Vidal A.C."/>
            <person name="Benko-Iseppon A.M."/>
        </authorList>
    </citation>
    <scope>NUCLEOTIDE SEQUENCE [LARGE SCALE GENOMIC DNA]</scope>
    <source>
        <tissue evidence="2">Leaves</tissue>
    </source>
</reference>
<name>A0ABU6ZKY5_9FABA</name>
<sequence>MRLLPAELPADLGGTLLAELEWELRGFLSPCLGRKMLPANFLLDGNSAESFILSNTHHHSPSLTTIHRRPSPSSSPSTIALQSLETPLTLRPKSRRAVPLEVTGAKKKKQGLKGETSCKSLQALNMITEAAQMDGGILLTMGQCLKQRIIFRTLLAQQAGTGIAELIGTNTKEGFVKSCIKSDPSYFYKVRLNDLNLELLQFC</sequence>
<dbReference type="EMBL" id="JASCZI010272532">
    <property type="protein sequence ID" value="MED6222638.1"/>
    <property type="molecule type" value="Genomic_DNA"/>
</dbReference>
<accession>A0ABU6ZKY5</accession>
<keyword evidence="3" id="KW-1185">Reference proteome</keyword>